<dbReference type="GO" id="GO:0016020">
    <property type="term" value="C:membrane"/>
    <property type="evidence" value="ECO:0007669"/>
    <property type="project" value="InterPro"/>
</dbReference>
<dbReference type="PANTHER" id="PTHR33219">
    <property type="entry name" value="YLMG HOMOLOG PROTEIN 2, CHLOROPLASTIC"/>
    <property type="match status" value="1"/>
</dbReference>
<sequence length="87" mass="9943">MQILILILLKFVEIYSYLLFAYALLSWFPALFTSPLGRFLESLVSPLLKPFRRLNLQFMGLDLTVLVAMLVLNMGTRLLVQLLVGLV</sequence>
<protein>
    <submittedName>
        <fullName evidence="3">YggT family protein</fullName>
    </submittedName>
</protein>
<dbReference type="PANTHER" id="PTHR33219:SF14">
    <property type="entry name" value="PROTEIN COFACTOR ASSEMBLY OF COMPLEX C SUBUNIT B CCB3, CHLOROPLASTIC-RELATED"/>
    <property type="match status" value="1"/>
</dbReference>
<accession>A0AA96VP09</accession>
<dbReference type="AlphaFoldDB" id="A0AA96VP09"/>
<comment type="similarity">
    <text evidence="1">Belongs to the YggT family.</text>
</comment>
<dbReference type="Pfam" id="PF02325">
    <property type="entry name" value="CCB3_YggT"/>
    <property type="match status" value="1"/>
</dbReference>
<dbReference type="EMBL" id="CP118734">
    <property type="protein sequence ID" value="WNY48614.1"/>
    <property type="molecule type" value="Genomic_DNA"/>
</dbReference>
<keyword evidence="2" id="KW-0812">Transmembrane</keyword>
<evidence type="ECO:0000313" key="3">
    <source>
        <dbReference type="EMBL" id="WNY48614.1"/>
    </source>
</evidence>
<evidence type="ECO:0000256" key="1">
    <source>
        <dbReference type="ARBA" id="ARBA00010894"/>
    </source>
</evidence>
<keyword evidence="2" id="KW-1133">Transmembrane helix</keyword>
<evidence type="ECO:0000256" key="2">
    <source>
        <dbReference type="SAM" id="Phobius"/>
    </source>
</evidence>
<organism evidence="3 4">
    <name type="scientific">Streptococcus iners subsp. hyiners</name>
    <dbReference type="NCBI Taxonomy" id="3028083"/>
    <lineage>
        <taxon>Bacteria</taxon>
        <taxon>Bacillati</taxon>
        <taxon>Bacillota</taxon>
        <taxon>Bacilli</taxon>
        <taxon>Lactobacillales</taxon>
        <taxon>Streptococcaceae</taxon>
        <taxon>Streptococcus</taxon>
        <taxon>Streptococcus iners</taxon>
    </lineage>
</organism>
<reference evidence="3 4" key="1">
    <citation type="submission" date="2023-02" db="EMBL/GenBank/DDBJ databases">
        <title>Streptococcus sp. Genome Sequencing and Assembly.</title>
        <authorList>
            <person name="Shore S.M."/>
            <person name="Nicholson T.L."/>
        </authorList>
    </citation>
    <scope>NUCLEOTIDE SEQUENCE [LARGE SCALE GENOMIC DNA]</scope>
    <source>
        <strain evidence="3 4">29892</strain>
    </source>
</reference>
<feature type="transmembrane region" description="Helical" evidence="2">
    <location>
        <begin position="54"/>
        <end position="72"/>
    </location>
</feature>
<dbReference type="RefSeq" id="WP_105124757.1">
    <property type="nucleotide sequence ID" value="NZ_CP118734.1"/>
</dbReference>
<gene>
    <name evidence="3" type="ORF">PW220_07745</name>
</gene>
<keyword evidence="2" id="KW-0472">Membrane</keyword>
<dbReference type="Proteomes" id="UP001301526">
    <property type="component" value="Chromosome"/>
</dbReference>
<proteinExistence type="inferred from homology"/>
<name>A0AA96VP09_9STRE</name>
<feature type="transmembrane region" description="Helical" evidence="2">
    <location>
        <begin position="12"/>
        <end position="34"/>
    </location>
</feature>
<dbReference type="InterPro" id="IPR003425">
    <property type="entry name" value="CCB3/YggT"/>
</dbReference>
<evidence type="ECO:0000313" key="4">
    <source>
        <dbReference type="Proteomes" id="UP001301526"/>
    </source>
</evidence>
<keyword evidence="4" id="KW-1185">Reference proteome</keyword>